<dbReference type="InterPro" id="IPR023090">
    <property type="entry name" value="UPF0702_alpha/beta_dom_sf"/>
</dbReference>
<dbReference type="Pfam" id="PF20730">
    <property type="entry name" value="YetF_N"/>
    <property type="match status" value="1"/>
</dbReference>
<feature type="domain" description="YetF C-terminal" evidence="8">
    <location>
        <begin position="88"/>
        <end position="156"/>
    </location>
</feature>
<keyword evidence="4 7" id="KW-0812">Transmembrane</keyword>
<reference evidence="10" key="1">
    <citation type="submission" date="2021-01" db="EMBL/GenBank/DDBJ databases">
        <title>Whole genome shotgun sequence of Actinoplanes rishiriensis NBRC 108556.</title>
        <authorList>
            <person name="Komaki H."/>
            <person name="Tamura T."/>
        </authorList>
    </citation>
    <scope>NUCLEOTIDE SEQUENCE</scope>
    <source>
        <strain evidence="10">NBRC 108556</strain>
    </source>
</reference>
<evidence type="ECO:0000313" key="10">
    <source>
        <dbReference type="EMBL" id="GIF01847.1"/>
    </source>
</evidence>
<dbReference type="PANTHER" id="PTHR34582">
    <property type="entry name" value="UPF0702 TRANSMEMBRANE PROTEIN YCAP"/>
    <property type="match status" value="1"/>
</dbReference>
<keyword evidence="6 7" id="KW-0472">Membrane</keyword>
<feature type="transmembrane region" description="Helical" evidence="7">
    <location>
        <begin position="41"/>
        <end position="58"/>
    </location>
</feature>
<dbReference type="EMBL" id="BOMV01000113">
    <property type="protein sequence ID" value="GIF01847.1"/>
    <property type="molecule type" value="Genomic_DNA"/>
</dbReference>
<evidence type="ECO:0000256" key="5">
    <source>
        <dbReference type="ARBA" id="ARBA00022989"/>
    </source>
</evidence>
<comment type="subcellular location">
    <subcellularLocation>
        <location evidence="1">Cell membrane</location>
        <topology evidence="1">Multi-pass membrane protein</topology>
    </subcellularLocation>
</comment>
<dbReference type="Proteomes" id="UP000636960">
    <property type="component" value="Unassembled WGS sequence"/>
</dbReference>
<evidence type="ECO:0000256" key="1">
    <source>
        <dbReference type="ARBA" id="ARBA00004651"/>
    </source>
</evidence>
<comment type="caution">
    <text evidence="10">The sequence shown here is derived from an EMBL/GenBank/DDBJ whole genome shotgun (WGS) entry which is preliminary data.</text>
</comment>
<gene>
    <name evidence="10" type="ORF">Ari01nite_93110</name>
</gene>
<evidence type="ECO:0000256" key="7">
    <source>
        <dbReference type="SAM" id="Phobius"/>
    </source>
</evidence>
<evidence type="ECO:0000313" key="11">
    <source>
        <dbReference type="Proteomes" id="UP000636960"/>
    </source>
</evidence>
<evidence type="ECO:0000256" key="4">
    <source>
        <dbReference type="ARBA" id="ARBA00022692"/>
    </source>
</evidence>
<dbReference type="Pfam" id="PF04239">
    <property type="entry name" value="DUF421"/>
    <property type="match status" value="1"/>
</dbReference>
<dbReference type="InterPro" id="IPR048454">
    <property type="entry name" value="YetF_N"/>
</dbReference>
<evidence type="ECO:0000256" key="6">
    <source>
        <dbReference type="ARBA" id="ARBA00023136"/>
    </source>
</evidence>
<keyword evidence="3" id="KW-1003">Cell membrane</keyword>
<evidence type="ECO:0000256" key="2">
    <source>
        <dbReference type="ARBA" id="ARBA00006448"/>
    </source>
</evidence>
<accession>A0A919KD58</accession>
<dbReference type="GO" id="GO:0005886">
    <property type="term" value="C:plasma membrane"/>
    <property type="evidence" value="ECO:0007669"/>
    <property type="project" value="UniProtKB-SubCell"/>
</dbReference>
<name>A0A919KD58_9ACTN</name>
<dbReference type="Gene3D" id="3.30.240.20">
    <property type="entry name" value="bsu07140 like domains"/>
    <property type="match status" value="1"/>
</dbReference>
<evidence type="ECO:0000259" key="8">
    <source>
        <dbReference type="Pfam" id="PF04239"/>
    </source>
</evidence>
<keyword evidence="5 7" id="KW-1133">Transmembrane helix</keyword>
<feature type="transmembrane region" description="Helical" evidence="7">
    <location>
        <begin position="64"/>
        <end position="86"/>
    </location>
</feature>
<proteinExistence type="inferred from homology"/>
<evidence type="ECO:0000256" key="3">
    <source>
        <dbReference type="ARBA" id="ARBA00022475"/>
    </source>
</evidence>
<comment type="similarity">
    <text evidence="2">Belongs to the UPF0702 family.</text>
</comment>
<organism evidence="10 11">
    <name type="scientific">Paractinoplanes rishiriensis</name>
    <dbReference type="NCBI Taxonomy" id="1050105"/>
    <lineage>
        <taxon>Bacteria</taxon>
        <taxon>Bacillati</taxon>
        <taxon>Actinomycetota</taxon>
        <taxon>Actinomycetes</taxon>
        <taxon>Micromonosporales</taxon>
        <taxon>Micromonosporaceae</taxon>
        <taxon>Paractinoplanes</taxon>
    </lineage>
</organism>
<feature type="domain" description="YetF-like N-terminal transmembrane" evidence="9">
    <location>
        <begin position="22"/>
        <end position="84"/>
    </location>
</feature>
<dbReference type="AlphaFoldDB" id="A0A919KD58"/>
<protein>
    <submittedName>
        <fullName evidence="10">DUF421 domain-containing protein</fullName>
    </submittedName>
</protein>
<keyword evidence="11" id="KW-1185">Reference proteome</keyword>
<dbReference type="InterPro" id="IPR007353">
    <property type="entry name" value="DUF421"/>
</dbReference>
<sequence>MLFQSWSDLWRVLLVAVLVYPLLIVFLRVSGKRTLAKMNAFDLIVTVALGSTLATILLSKDVSLAEGAAALVMLVVLQLVMTWLAVRFGAVRRLLKSEPTVLLRDGSMLTDAMRAQRVTEGEIRQSVRSQGIGDLALVAAVVLETDGSFSVIASAQAGDLTALPGSSSTGDDV</sequence>
<dbReference type="PANTHER" id="PTHR34582:SF6">
    <property type="entry name" value="UPF0702 TRANSMEMBRANE PROTEIN YCAP"/>
    <property type="match status" value="1"/>
</dbReference>
<feature type="transmembrane region" description="Helical" evidence="7">
    <location>
        <begin position="12"/>
        <end position="29"/>
    </location>
</feature>
<evidence type="ECO:0000259" key="9">
    <source>
        <dbReference type="Pfam" id="PF20730"/>
    </source>
</evidence>